<dbReference type="PROSITE" id="PS50077">
    <property type="entry name" value="HEAT_REPEAT"/>
    <property type="match status" value="1"/>
</dbReference>
<feature type="repeat" description="HEAT" evidence="17">
    <location>
        <begin position="169"/>
        <end position="207"/>
    </location>
</feature>
<dbReference type="FunFam" id="1.25.10.10:FF:000031">
    <property type="entry name" value="CLIP-associating protein 1 isoform 2"/>
    <property type="match status" value="1"/>
</dbReference>
<evidence type="ECO:0000313" key="21">
    <source>
        <dbReference type="Proteomes" id="UP000265040"/>
    </source>
</evidence>
<dbReference type="InterPro" id="IPR016024">
    <property type="entry name" value="ARM-type_fold"/>
</dbReference>
<keyword evidence="16" id="KW-0137">Centromere</keyword>
<reference evidence="20" key="1">
    <citation type="submission" date="2021-04" db="EMBL/GenBank/DDBJ databases">
        <authorList>
            <consortium name="Wellcome Sanger Institute Data Sharing"/>
        </authorList>
    </citation>
    <scope>NUCLEOTIDE SEQUENCE [LARGE SCALE GENOMIC DNA]</scope>
</reference>
<keyword evidence="6" id="KW-0158">Chromosome</keyword>
<keyword evidence="7" id="KW-0963">Cytoplasm</keyword>
<evidence type="ECO:0000256" key="10">
    <source>
        <dbReference type="ARBA" id="ARBA00022737"/>
    </source>
</evidence>
<dbReference type="Proteomes" id="UP000265040">
    <property type="component" value="Chromosome 2"/>
</dbReference>
<dbReference type="GO" id="GO:0051301">
    <property type="term" value="P:cell division"/>
    <property type="evidence" value="ECO:0007669"/>
    <property type="project" value="UniProtKB-KW"/>
</dbReference>
<dbReference type="SUPFAM" id="SSF48371">
    <property type="entry name" value="ARM repeat"/>
    <property type="match status" value="2"/>
</dbReference>
<dbReference type="Pfam" id="PF21040">
    <property type="entry name" value="CEP104-like_TOG"/>
    <property type="match status" value="1"/>
</dbReference>
<dbReference type="GO" id="GO:0005876">
    <property type="term" value="C:spindle microtubule"/>
    <property type="evidence" value="ECO:0007669"/>
    <property type="project" value="TreeGrafter"/>
</dbReference>
<dbReference type="GO" id="GO:0030010">
    <property type="term" value="P:establishment of cell polarity"/>
    <property type="evidence" value="ECO:0007669"/>
    <property type="project" value="UniProtKB-ARBA"/>
</dbReference>
<evidence type="ECO:0000259" key="19">
    <source>
        <dbReference type="SMART" id="SM01349"/>
    </source>
</evidence>
<gene>
    <name evidence="20" type="primary">CLASP1</name>
</gene>
<feature type="compositionally biased region" description="Low complexity" evidence="18">
    <location>
        <begin position="251"/>
        <end position="263"/>
    </location>
</feature>
<organism evidence="20 21">
    <name type="scientific">Anabas testudineus</name>
    <name type="common">Climbing perch</name>
    <name type="synonym">Anthias testudineus</name>
    <dbReference type="NCBI Taxonomy" id="64144"/>
    <lineage>
        <taxon>Eukaryota</taxon>
        <taxon>Metazoa</taxon>
        <taxon>Chordata</taxon>
        <taxon>Craniata</taxon>
        <taxon>Vertebrata</taxon>
        <taxon>Euteleostomi</taxon>
        <taxon>Actinopterygii</taxon>
        <taxon>Neopterygii</taxon>
        <taxon>Teleostei</taxon>
        <taxon>Neoteleostei</taxon>
        <taxon>Acanthomorphata</taxon>
        <taxon>Anabantaria</taxon>
        <taxon>Anabantiformes</taxon>
        <taxon>Anabantoidei</taxon>
        <taxon>Anabantidae</taxon>
        <taxon>Anabas</taxon>
    </lineage>
</organism>
<feature type="compositionally biased region" description="Low complexity" evidence="18">
    <location>
        <begin position="642"/>
        <end position="659"/>
    </location>
</feature>
<keyword evidence="21" id="KW-1185">Reference proteome</keyword>
<evidence type="ECO:0000256" key="17">
    <source>
        <dbReference type="PROSITE-ProRule" id="PRU00103"/>
    </source>
</evidence>
<dbReference type="GO" id="GO:0045180">
    <property type="term" value="C:basal cortex"/>
    <property type="evidence" value="ECO:0007669"/>
    <property type="project" value="TreeGrafter"/>
</dbReference>
<reference evidence="20" key="2">
    <citation type="submission" date="2025-08" db="UniProtKB">
        <authorList>
            <consortium name="Ensembl"/>
        </authorList>
    </citation>
    <scope>IDENTIFICATION</scope>
</reference>
<feature type="domain" description="TOG" evidence="19">
    <location>
        <begin position="305"/>
        <end position="541"/>
    </location>
</feature>
<evidence type="ECO:0000256" key="3">
    <source>
        <dbReference type="ARBA" id="ARBA00004601"/>
    </source>
</evidence>
<feature type="compositionally biased region" description="Low complexity" evidence="18">
    <location>
        <begin position="671"/>
        <end position="684"/>
    </location>
</feature>
<evidence type="ECO:0000256" key="5">
    <source>
        <dbReference type="ARBA" id="ARBA00009549"/>
    </source>
</evidence>
<comment type="subcellular location">
    <subcellularLocation>
        <location evidence="4">Chromosome</location>
        <location evidence="4">Centromere</location>
        <location evidence="4">Kinetochore</location>
    </subcellularLocation>
    <subcellularLocation>
        <location evidence="2">Cytoplasm</location>
        <location evidence="2">Cytoskeleton</location>
        <location evidence="2">Microtubule organizing center</location>
        <location evidence="2">Centrosome</location>
    </subcellularLocation>
    <subcellularLocation>
        <location evidence="1">Cytoplasm</location>
        <location evidence="1">Cytoskeleton</location>
        <location evidence="1">Spindle</location>
    </subcellularLocation>
    <subcellularLocation>
        <location evidence="3">Golgi apparatus</location>
        <location evidence="3">trans-Golgi network</location>
    </subcellularLocation>
</comment>
<evidence type="ECO:0000256" key="2">
    <source>
        <dbReference type="ARBA" id="ARBA00004300"/>
    </source>
</evidence>
<evidence type="ECO:0000256" key="12">
    <source>
        <dbReference type="ARBA" id="ARBA00022838"/>
    </source>
</evidence>
<dbReference type="GeneTree" id="ENSGT00940000154817"/>
<dbReference type="GO" id="GO:0043515">
    <property type="term" value="F:kinetochore binding"/>
    <property type="evidence" value="ECO:0007669"/>
    <property type="project" value="TreeGrafter"/>
</dbReference>
<evidence type="ECO:0000256" key="18">
    <source>
        <dbReference type="SAM" id="MobiDB-lite"/>
    </source>
</evidence>
<evidence type="ECO:0000256" key="7">
    <source>
        <dbReference type="ARBA" id="ARBA00022490"/>
    </source>
</evidence>
<dbReference type="InterPro" id="IPR048491">
    <property type="entry name" value="XMAP215_CLASP_TOG"/>
</dbReference>
<keyword evidence="12" id="KW-0995">Kinetochore</keyword>
<evidence type="ECO:0000256" key="14">
    <source>
        <dbReference type="ARBA" id="ARBA00023212"/>
    </source>
</evidence>
<name>A0A7N5ZWZ9_ANATE</name>
<dbReference type="FunFam" id="1.25.10.10:FF:000001">
    <property type="entry name" value="CLIP-associating protein 1 isoform 2"/>
    <property type="match status" value="1"/>
</dbReference>
<dbReference type="GO" id="GO:0000776">
    <property type="term" value="C:kinetochore"/>
    <property type="evidence" value="ECO:0007669"/>
    <property type="project" value="UniProtKB-KW"/>
</dbReference>
<dbReference type="InterPro" id="IPR021133">
    <property type="entry name" value="HEAT_type_2"/>
</dbReference>
<evidence type="ECO:0000256" key="8">
    <source>
        <dbReference type="ARBA" id="ARBA00022618"/>
    </source>
</evidence>
<dbReference type="GO" id="GO:0005794">
    <property type="term" value="C:Golgi apparatus"/>
    <property type="evidence" value="ECO:0007669"/>
    <property type="project" value="UniProtKB-SubCell"/>
</dbReference>
<evidence type="ECO:0000256" key="4">
    <source>
        <dbReference type="ARBA" id="ARBA00004629"/>
    </source>
</evidence>
<keyword evidence="11" id="KW-0498">Mitosis</keyword>
<dbReference type="FunFam" id="1.25.10.10:FF:000005">
    <property type="entry name" value="CLIP-associating protein 1 isoform 2"/>
    <property type="match status" value="1"/>
</dbReference>
<dbReference type="InterPro" id="IPR057546">
    <property type="entry name" value="HEAT_GCN1"/>
</dbReference>
<evidence type="ECO:0000256" key="15">
    <source>
        <dbReference type="ARBA" id="ARBA00023306"/>
    </source>
</evidence>
<keyword evidence="9" id="KW-0493">Microtubule</keyword>
<accession>A0A7N5ZWZ9</accession>
<feature type="region of interest" description="Disordered" evidence="18">
    <location>
        <begin position="1174"/>
        <end position="1202"/>
    </location>
</feature>
<dbReference type="PANTHER" id="PTHR21567">
    <property type="entry name" value="CLASP"/>
    <property type="match status" value="1"/>
</dbReference>
<dbReference type="SMART" id="SM01349">
    <property type="entry name" value="TOG"/>
    <property type="match status" value="4"/>
</dbReference>
<dbReference type="GO" id="GO:0090307">
    <property type="term" value="P:mitotic spindle assembly"/>
    <property type="evidence" value="ECO:0007669"/>
    <property type="project" value="TreeGrafter"/>
</dbReference>
<keyword evidence="14" id="KW-0206">Cytoskeleton</keyword>
<dbReference type="GO" id="GO:0005881">
    <property type="term" value="C:cytoplasmic microtubule"/>
    <property type="evidence" value="ECO:0007669"/>
    <property type="project" value="TreeGrafter"/>
</dbReference>
<feature type="domain" description="TOG" evidence="19">
    <location>
        <begin position="3"/>
        <end position="233"/>
    </location>
</feature>
<dbReference type="GO" id="GO:0007026">
    <property type="term" value="P:negative regulation of microtubule depolymerization"/>
    <property type="evidence" value="ECO:0007669"/>
    <property type="project" value="UniProtKB-ARBA"/>
</dbReference>
<protein>
    <recommendedName>
        <fullName evidence="19">TOG domain-containing protein</fullName>
    </recommendedName>
</protein>
<dbReference type="InterPro" id="IPR034085">
    <property type="entry name" value="TOG"/>
</dbReference>
<sequence>MNEVSMDYLLEQVMQKDLGKRLQVGQEVVDLILDEEKTVDLEQDQTMLDRMVDAVASSWVNSSNFKVVLLGMDILSALVNRLQERFRTQVGTVLPSLIDRLGDAKDQVRDQDQALLLKIMDQAANPQYVWERMMGGFKHKNNRTREGLCLCLISTLNVFGSQSLTLSKIVPHICSLLGDPTSQVRDGAMSCLVEIYRHVGERVRMDLGKKGLPQSRLNVIFSKFDEVQRSGNMVLSPVSDKNFEDDDSVDGGRSASSSKGGSLSARKTVMKSLHDCWVLGRDGSGAGAVDEEDFIQAFEDVSTVQIYSNREVEEAMTKIRDVLSDDKKDWELRVAALKKVRSLILAGAAEFDGFLQQLRLMEAAFKLSAKDLRSQVVREACITLGHLSSVLGSRFDHAAEAIMPTLLNLVPNSAKVMATSGVATIRLILRHTHYPRLIPIITSNCTSKSVAVRRRCFEFLDLLLQEWQTSSLERHGTVLMETIKKGIHDADAEARSVARKCYWSFHGHFSREAEQLFQGLESSYQKALQAHLRSGDSLMSLPFKKLSSAHTSRTPAAASTPGSLQRSRSDVDVNAAATATARTRMPAVSSAVPSSTSPFSSASALPPGSYASLGRVRTRRTSSGNSPSVTDSRGRSRGKVVSQSQPGSRSGSPGRLLSSTYGRVPRPMMGTAAASAASNSITTSRTEKGRPRGHRSQGCSRETSPTRSGTARSRIPRPSMSQGCSRETSRESSRDTSPARGFSPLDRLSHQARISASVNAMRILNTGTEVEAAVADALRRPVRRRFESPGMYSDDDANSDASSACSERSFSSRNGGMAPHYLRQTEDVAEVLNHCASANWSERKEGLLGLQNLLKSQRMLSRVELKRLCEIFTRMFADPHSKVFSMFLETLVDFIILHREDLQDWLFVLLTQLLKKMGADLLGSVQAKVQKALDVTRESFPYEQQFNILMRFIVDQTQTPNLKVKVAILRYIEALARQMDPADFVNSSETRLAVSRIITWTTEPKSSDVRKAAQVVLIALFELNTPEFTMLLGALPKTFQDGTTKLLHNHLRNASVSPSNSSGRMPPRQPSSHSSPLTSPTNCSHGGLSPSRLWGWSADGLSKFPPAPFPSPLPPPTALPSLKALRRAYSPSMLEYDSENLNSDEIYSSLRGVTEAIQNFSFRSQEDLMELRRDSKRDGMPGFGASPDSDSRHGGDVVEGGRTALDNKTSLLNTPSPRSFAGPRFREYNPYNYTDSISTLDKAALKEALYEGGVEQLRDGPAEQLELVGELLKELSQSQSGERGPEERRSTLLELLKVAREDSLVVWEEHFKTMLLLLLETLGDKDHTIRALALRVLKEILRNQPARFKNYAELTIMKTLEAHKDSHKEVVRAAEEAASAIAGSIHPEQCIKVLCPIVQTADYPINLAAIKMQTRAIERIAKEPLHQLLPDVIPGLLQGYDNTESSVRKASVFCLVAIYSVIGEELKPYLAQLTGSKMKLLNLYIKRAQTSTSNSSSSSDISSY</sequence>
<dbReference type="Pfam" id="PF21041">
    <property type="entry name" value="XMAP215_CLASP_TOG"/>
    <property type="match status" value="1"/>
</dbReference>
<dbReference type="InterPro" id="IPR011989">
    <property type="entry name" value="ARM-like"/>
</dbReference>
<keyword evidence="8" id="KW-0132">Cell division</keyword>
<keyword evidence="13" id="KW-0333">Golgi apparatus</keyword>
<feature type="compositionally biased region" description="Low complexity" evidence="18">
    <location>
        <begin position="799"/>
        <end position="813"/>
    </location>
</feature>
<reference evidence="20" key="3">
    <citation type="submission" date="2025-09" db="UniProtKB">
        <authorList>
            <consortium name="Ensembl"/>
        </authorList>
    </citation>
    <scope>IDENTIFICATION</scope>
</reference>
<feature type="domain" description="TOG" evidence="19">
    <location>
        <begin position="1259"/>
        <end position="1494"/>
    </location>
</feature>
<keyword evidence="10" id="KW-0677">Repeat</keyword>
<feature type="region of interest" description="Disordered" evidence="18">
    <location>
        <begin position="1053"/>
        <end position="1086"/>
    </location>
</feature>
<evidence type="ECO:0000313" key="20">
    <source>
        <dbReference type="Ensembl" id="ENSATEP00000039570.1"/>
    </source>
</evidence>
<dbReference type="Pfam" id="PF23271">
    <property type="entry name" value="HEAT_GCN1"/>
    <property type="match status" value="1"/>
</dbReference>
<dbReference type="Gene3D" id="1.25.10.10">
    <property type="entry name" value="Leucine-rich Repeat Variant"/>
    <property type="match status" value="4"/>
</dbReference>
<feature type="region of interest" description="Disordered" evidence="18">
    <location>
        <begin position="787"/>
        <end position="817"/>
    </location>
</feature>
<evidence type="ECO:0000256" key="11">
    <source>
        <dbReference type="ARBA" id="ARBA00022776"/>
    </source>
</evidence>
<keyword evidence="15" id="KW-0131">Cell cycle</keyword>
<feature type="region of interest" description="Disordered" evidence="18">
    <location>
        <begin position="236"/>
        <end position="263"/>
    </location>
</feature>
<feature type="compositionally biased region" description="Polar residues" evidence="18">
    <location>
        <begin position="697"/>
        <end position="711"/>
    </location>
</feature>
<comment type="similarity">
    <text evidence="5">Belongs to the CLASP family.</text>
</comment>
<dbReference type="GO" id="GO:0008017">
    <property type="term" value="F:microtubule binding"/>
    <property type="evidence" value="ECO:0007669"/>
    <property type="project" value="TreeGrafter"/>
</dbReference>
<proteinExistence type="inferred from homology"/>
<dbReference type="GO" id="GO:0072686">
    <property type="term" value="C:mitotic spindle"/>
    <property type="evidence" value="ECO:0007669"/>
    <property type="project" value="TreeGrafter"/>
</dbReference>
<feature type="region of interest" description="Disordered" evidence="18">
    <location>
        <begin position="550"/>
        <end position="748"/>
    </location>
</feature>
<feature type="domain" description="TOG" evidence="19">
    <location>
        <begin position="820"/>
        <end position="1057"/>
    </location>
</feature>
<dbReference type="GO" id="GO:0040001">
    <property type="term" value="P:establishment of mitotic spindle localization"/>
    <property type="evidence" value="ECO:0007669"/>
    <property type="project" value="TreeGrafter"/>
</dbReference>
<dbReference type="Pfam" id="PF12348">
    <property type="entry name" value="CLASP_N"/>
    <property type="match status" value="1"/>
</dbReference>
<evidence type="ECO:0000256" key="1">
    <source>
        <dbReference type="ARBA" id="ARBA00004186"/>
    </source>
</evidence>
<dbReference type="Ensembl" id="ENSATET00000071778.2">
    <property type="protein sequence ID" value="ENSATEP00000039570.1"/>
    <property type="gene ID" value="ENSATEG00000012593.3"/>
</dbReference>
<evidence type="ECO:0000256" key="6">
    <source>
        <dbReference type="ARBA" id="ARBA00022454"/>
    </source>
</evidence>
<dbReference type="PANTHER" id="PTHR21567:SF28">
    <property type="entry name" value="CLIP-ASSOCIATING PROTEIN 1"/>
    <property type="match status" value="1"/>
</dbReference>
<dbReference type="InterPro" id="IPR024395">
    <property type="entry name" value="CLASP_N_dom"/>
</dbReference>
<feature type="compositionally biased region" description="Polar residues" evidence="18">
    <location>
        <begin position="1053"/>
        <end position="1063"/>
    </location>
</feature>
<feature type="compositionally biased region" description="Low complexity" evidence="18">
    <location>
        <begin position="575"/>
        <end position="609"/>
    </location>
</feature>
<evidence type="ECO:0000256" key="16">
    <source>
        <dbReference type="ARBA" id="ARBA00023328"/>
    </source>
</evidence>
<evidence type="ECO:0000256" key="9">
    <source>
        <dbReference type="ARBA" id="ARBA00022701"/>
    </source>
</evidence>
<evidence type="ECO:0000256" key="13">
    <source>
        <dbReference type="ARBA" id="ARBA00023034"/>
    </source>
</evidence>
<feature type="compositionally biased region" description="Low complexity" evidence="18">
    <location>
        <begin position="1070"/>
        <end position="1081"/>
    </location>
</feature>
<feature type="compositionally biased region" description="Polar residues" evidence="18">
    <location>
        <begin position="621"/>
        <end position="631"/>
    </location>
</feature>
<dbReference type="GO" id="GO:0005813">
    <property type="term" value="C:centrosome"/>
    <property type="evidence" value="ECO:0007669"/>
    <property type="project" value="UniProtKB-SubCell"/>
</dbReference>